<feature type="compositionally biased region" description="Basic residues" evidence="2">
    <location>
        <begin position="949"/>
        <end position="963"/>
    </location>
</feature>
<evidence type="ECO:0000256" key="2">
    <source>
        <dbReference type="SAM" id="MobiDB-lite"/>
    </source>
</evidence>
<keyword evidence="1" id="KW-0175">Coiled coil</keyword>
<name>A0A6C0KKF6_9ZZZZ</name>
<feature type="region of interest" description="Disordered" evidence="2">
    <location>
        <begin position="943"/>
        <end position="963"/>
    </location>
</feature>
<feature type="coiled-coil region" evidence="1">
    <location>
        <begin position="277"/>
        <end position="311"/>
    </location>
</feature>
<dbReference type="AlphaFoldDB" id="A0A6C0KKF6"/>
<evidence type="ECO:0000256" key="1">
    <source>
        <dbReference type="SAM" id="Coils"/>
    </source>
</evidence>
<organism evidence="3">
    <name type="scientific">viral metagenome</name>
    <dbReference type="NCBI Taxonomy" id="1070528"/>
    <lineage>
        <taxon>unclassified sequences</taxon>
        <taxon>metagenomes</taxon>
        <taxon>organismal metagenomes</taxon>
    </lineage>
</organism>
<feature type="coiled-coil region" evidence="1">
    <location>
        <begin position="378"/>
        <end position="405"/>
    </location>
</feature>
<accession>A0A6C0KKF6</accession>
<reference evidence="3" key="1">
    <citation type="journal article" date="2020" name="Nature">
        <title>Giant virus diversity and host interactions through global metagenomics.</title>
        <authorList>
            <person name="Schulz F."/>
            <person name="Roux S."/>
            <person name="Paez-Espino D."/>
            <person name="Jungbluth S."/>
            <person name="Walsh D.A."/>
            <person name="Denef V.J."/>
            <person name="McMahon K.D."/>
            <person name="Konstantinidis K.T."/>
            <person name="Eloe-Fadrosh E.A."/>
            <person name="Kyrpides N.C."/>
            <person name="Woyke T."/>
        </authorList>
    </citation>
    <scope>NUCLEOTIDE SEQUENCE</scope>
    <source>
        <strain evidence="3">GVMAG-S-3300012000-57</strain>
    </source>
</reference>
<dbReference type="EMBL" id="MN740899">
    <property type="protein sequence ID" value="QHU17170.1"/>
    <property type="molecule type" value="Genomic_DNA"/>
</dbReference>
<feature type="coiled-coil region" evidence="1">
    <location>
        <begin position="506"/>
        <end position="533"/>
    </location>
</feature>
<protein>
    <submittedName>
        <fullName evidence="3">Uncharacterized protein</fullName>
    </submittedName>
</protein>
<proteinExistence type="predicted"/>
<feature type="coiled-coil region" evidence="1">
    <location>
        <begin position="881"/>
        <end position="908"/>
    </location>
</feature>
<sequence>MSDDKNREHMRKNVKQLKIMIETNYEKEPFPLTFSKIYNPIASRVPENVQMSEYPFFTGDVAYPESVLKTKEYSELLRVFFDKNEFVDVIVRPAQKGGDVKELSLQKGGDAKELSLQKGGDATSNQPNANTINKNIMIMLNLIFPTSYPSYDNIESSYNKYLTKTPSEMNFDFSIDKVMNSLSSTENLNEDLKREYSYLKLTNGTYTVSEIVWLNDVLNEPIYRELVDKLIEYDEWADERKETLQNDIDKSIKVLTEGLHKDEPAVDTKEEDSSKIAKQIESSFRITEDELARLKKQMQIFTKENLETEMKNIFDKFFIVSKDAEYQKYKTILFDNFSKKFNRITQEREFKQEFDFSISNKSSDLVDFFYLHEAYNGETENSKNIEELRNKNNALKDELDKLTDEKNIGDNIEEMNHKTLMDLVDIIKKIQSNVPSPESFTLDAKTKISELKRQLTMNIKGITSEKFANTIAKKIPLMGGKPGPKKIFEDFKEKTDNVIQLITTQIKENDAKIKSLTEAINKNQQQIDQLSKSNPVFKMNVIQLSNDDSSKNFNEKAEAIIDEINANTSTIIKSTPDALVNPQTLSQIKDALKENIDRLQHLLYKSFEKYLKSLPFTRSDRLMFEKKEIDDNIEKMTKDINALNKLDASNKKTIGEIINLSESIQNFFNKIRRSGQISGLSTMELKIARIMKLANEIKAFKLIQDNVLSDDDKKGLFVYYEKEFAGDENTKRLFFDELRKEKYSVFTNTVAYIQKTFLQNNRQSMNHNLQKIMNQYFQNTSDDFHTKIIHPADELINEGKQPKFDELWNVSVTSKKTSSESKEPEYEIYVYMEVIKGELNPANKGMVKCDYLDEQLTLAFDRLTSRRNQFEILRKKPFSIEETLENQKKEAAESIREVEEAKAKISAASASVAKKVTESSQKLPEAAPVLNPAENPFQVPMANAMAAGGKKRRNTRRRYKRKNYYYTVRKH</sequence>
<evidence type="ECO:0000313" key="3">
    <source>
        <dbReference type="EMBL" id="QHU17170.1"/>
    </source>
</evidence>